<dbReference type="AlphaFoldDB" id="A0A368H2I3"/>
<accession>A0A368H2I3</accession>
<protein>
    <submittedName>
        <fullName evidence="1">Uncharacterized protein</fullName>
    </submittedName>
</protein>
<proteinExistence type="predicted"/>
<name>A0A368H2I3_ANCCA</name>
<keyword evidence="2" id="KW-1185">Reference proteome</keyword>
<sequence>MLQEIIEGADTPYRAFPMTMFPDRLPPPVKSYW</sequence>
<dbReference type="OrthoDB" id="5813637at2759"/>
<dbReference type="Proteomes" id="UP000252519">
    <property type="component" value="Unassembled WGS sequence"/>
</dbReference>
<dbReference type="EMBL" id="JOJR01000019">
    <property type="protein sequence ID" value="RCN50812.1"/>
    <property type="molecule type" value="Genomic_DNA"/>
</dbReference>
<organism evidence="1 2">
    <name type="scientific">Ancylostoma caninum</name>
    <name type="common">Dog hookworm</name>
    <dbReference type="NCBI Taxonomy" id="29170"/>
    <lineage>
        <taxon>Eukaryota</taxon>
        <taxon>Metazoa</taxon>
        <taxon>Ecdysozoa</taxon>
        <taxon>Nematoda</taxon>
        <taxon>Chromadorea</taxon>
        <taxon>Rhabditida</taxon>
        <taxon>Rhabditina</taxon>
        <taxon>Rhabditomorpha</taxon>
        <taxon>Strongyloidea</taxon>
        <taxon>Ancylostomatidae</taxon>
        <taxon>Ancylostomatinae</taxon>
        <taxon>Ancylostoma</taxon>
    </lineage>
</organism>
<gene>
    <name evidence="1" type="ORF">ANCCAN_03011</name>
</gene>
<comment type="caution">
    <text evidence="1">The sequence shown here is derived from an EMBL/GenBank/DDBJ whole genome shotgun (WGS) entry which is preliminary data.</text>
</comment>
<evidence type="ECO:0000313" key="2">
    <source>
        <dbReference type="Proteomes" id="UP000252519"/>
    </source>
</evidence>
<reference evidence="1 2" key="1">
    <citation type="submission" date="2014-10" db="EMBL/GenBank/DDBJ databases">
        <title>Draft genome of the hookworm Ancylostoma caninum.</title>
        <authorList>
            <person name="Mitreva M."/>
        </authorList>
    </citation>
    <scope>NUCLEOTIDE SEQUENCE [LARGE SCALE GENOMIC DNA]</scope>
    <source>
        <strain evidence="1 2">Baltimore</strain>
    </source>
</reference>
<evidence type="ECO:0000313" key="1">
    <source>
        <dbReference type="EMBL" id="RCN50812.1"/>
    </source>
</evidence>